<dbReference type="PANTHER" id="PTHR30619:SF1">
    <property type="entry name" value="RECOMBINATION PROTEIN 2"/>
    <property type="match status" value="1"/>
</dbReference>
<feature type="domain" description="Metallo-beta-lactamase" evidence="1">
    <location>
        <begin position="46"/>
        <end position="214"/>
    </location>
</feature>
<dbReference type="RefSeq" id="WP_118457931.1">
    <property type="nucleotide sequence ID" value="NZ_JACOOK010000002.1"/>
</dbReference>
<keyword evidence="3" id="KW-1185">Reference proteome</keyword>
<dbReference type="EMBL" id="JACOOK010000002">
    <property type="protein sequence ID" value="MBC5616442.1"/>
    <property type="molecule type" value="Genomic_DNA"/>
</dbReference>
<protein>
    <submittedName>
        <fullName evidence="2">MBL fold metallo-hydrolase</fullName>
    </submittedName>
</protein>
<dbReference type="InterPro" id="IPR036866">
    <property type="entry name" value="RibonucZ/Hydroxyglut_hydro"/>
</dbReference>
<accession>A0ABR7CLB5</accession>
<name>A0ABR7CLB5_9BACT</name>
<dbReference type="InterPro" id="IPR052159">
    <property type="entry name" value="Competence_DNA_uptake"/>
</dbReference>
<organism evidence="2 3">
    <name type="scientific">Alistipes hominis</name>
    <dbReference type="NCBI Taxonomy" id="2763015"/>
    <lineage>
        <taxon>Bacteria</taxon>
        <taxon>Pseudomonadati</taxon>
        <taxon>Bacteroidota</taxon>
        <taxon>Bacteroidia</taxon>
        <taxon>Bacteroidales</taxon>
        <taxon>Rikenellaceae</taxon>
        <taxon>Alistipes</taxon>
    </lineage>
</organism>
<dbReference type="SUPFAM" id="SSF56281">
    <property type="entry name" value="Metallo-hydrolase/oxidoreductase"/>
    <property type="match status" value="1"/>
</dbReference>
<sequence length="298" mass="33263">MKRRDFLRVTLVGGAAAAVAPLDLWGKGTGKSGFTLWQLPSQVDTIGNSFVFLTDKGRVVVMDGGMNDETLFLRGFIAALGNEVEAWFTSHPHNDHVGALTKILQKPDGMKINKVYHSRFSDSLLACEAPYQQYALDYYEALDKSGIEVANQTEPGLTGQIDGLNFKILGVTNEEFRTNPYNNSSMIIRVWDKAKSLVFLGDAGVECGNKALNGPYRKDLDCDYLQMAHHGQQGCDENFYKTINFKACLWPTPTWVWNNDQGKGFNTGPLKTIDTRRWMDEKGIKEHHVSCLGLFKLG</sequence>
<dbReference type="InterPro" id="IPR001279">
    <property type="entry name" value="Metallo-B-lactamas"/>
</dbReference>
<dbReference type="PANTHER" id="PTHR30619">
    <property type="entry name" value="DNA INTERNALIZATION/COMPETENCE PROTEIN COMEC/REC2"/>
    <property type="match status" value="1"/>
</dbReference>
<reference evidence="2 3" key="1">
    <citation type="submission" date="2020-08" db="EMBL/GenBank/DDBJ databases">
        <title>Genome public.</title>
        <authorList>
            <person name="Liu C."/>
            <person name="Sun Q."/>
        </authorList>
    </citation>
    <scope>NUCLEOTIDE SEQUENCE [LARGE SCALE GENOMIC DNA]</scope>
    <source>
        <strain evidence="2 3">New-7</strain>
    </source>
</reference>
<evidence type="ECO:0000259" key="1">
    <source>
        <dbReference type="Pfam" id="PF00753"/>
    </source>
</evidence>
<proteinExistence type="predicted"/>
<evidence type="ECO:0000313" key="3">
    <source>
        <dbReference type="Proteomes" id="UP000636891"/>
    </source>
</evidence>
<evidence type="ECO:0000313" key="2">
    <source>
        <dbReference type="EMBL" id="MBC5616442.1"/>
    </source>
</evidence>
<dbReference type="Gene3D" id="3.60.15.10">
    <property type="entry name" value="Ribonuclease Z/Hydroxyacylglutathione hydrolase-like"/>
    <property type="match status" value="1"/>
</dbReference>
<gene>
    <name evidence="2" type="ORF">H8S08_05325</name>
</gene>
<dbReference type="Pfam" id="PF00753">
    <property type="entry name" value="Lactamase_B"/>
    <property type="match status" value="1"/>
</dbReference>
<dbReference type="Proteomes" id="UP000636891">
    <property type="component" value="Unassembled WGS sequence"/>
</dbReference>
<comment type="caution">
    <text evidence="2">The sequence shown here is derived from an EMBL/GenBank/DDBJ whole genome shotgun (WGS) entry which is preliminary data.</text>
</comment>